<name>A0A1E5NFS6_9SPIR</name>
<dbReference type="Proteomes" id="UP000095247">
    <property type="component" value="Unassembled WGS sequence"/>
</dbReference>
<dbReference type="NCBIfam" id="NF007509">
    <property type="entry name" value="PRK10110.1"/>
    <property type="match status" value="1"/>
</dbReference>
<dbReference type="InterPro" id="IPR036878">
    <property type="entry name" value="Glu_permease_IIB"/>
</dbReference>
<evidence type="ECO:0000313" key="15">
    <source>
        <dbReference type="EMBL" id="OEJ14991.1"/>
    </source>
</evidence>
<evidence type="ECO:0000256" key="4">
    <source>
        <dbReference type="ARBA" id="ARBA00022597"/>
    </source>
</evidence>
<evidence type="ECO:0000256" key="10">
    <source>
        <dbReference type="ARBA" id="ARBA00023136"/>
    </source>
</evidence>
<dbReference type="RefSeq" id="WP_069726478.1">
    <property type="nucleotide sequence ID" value="NZ_MDCO01000009.1"/>
</dbReference>
<dbReference type="GO" id="GO:0005886">
    <property type="term" value="C:plasma membrane"/>
    <property type="evidence" value="ECO:0007669"/>
    <property type="project" value="UniProtKB-SubCell"/>
</dbReference>
<keyword evidence="2" id="KW-0813">Transport</keyword>
<feature type="transmembrane region" description="Helical" evidence="12">
    <location>
        <begin position="334"/>
        <end position="356"/>
    </location>
</feature>
<feature type="transmembrane region" description="Helical" evidence="12">
    <location>
        <begin position="202"/>
        <end position="221"/>
    </location>
</feature>
<dbReference type="SUPFAM" id="SSF55604">
    <property type="entry name" value="Glucose permease domain IIB"/>
    <property type="match status" value="1"/>
</dbReference>
<evidence type="ECO:0000256" key="12">
    <source>
        <dbReference type="SAM" id="Phobius"/>
    </source>
</evidence>
<dbReference type="Pfam" id="PF00367">
    <property type="entry name" value="PTS_EIIB"/>
    <property type="match status" value="1"/>
</dbReference>
<feature type="transmembrane region" description="Helical" evidence="12">
    <location>
        <begin position="312"/>
        <end position="328"/>
    </location>
</feature>
<dbReference type="PROSITE" id="PS51098">
    <property type="entry name" value="PTS_EIIB_TYPE_1"/>
    <property type="match status" value="1"/>
</dbReference>
<dbReference type="Pfam" id="PF02378">
    <property type="entry name" value="PTS_EIIC"/>
    <property type="match status" value="1"/>
</dbReference>
<evidence type="ECO:0000256" key="2">
    <source>
        <dbReference type="ARBA" id="ARBA00022448"/>
    </source>
</evidence>
<dbReference type="NCBIfam" id="TIGR02004">
    <property type="entry name" value="PTS-IIBC-malX"/>
    <property type="match status" value="1"/>
</dbReference>
<feature type="transmembrane region" description="Helical" evidence="12">
    <location>
        <begin position="176"/>
        <end position="196"/>
    </location>
</feature>
<feature type="domain" description="PTS EIIC type-1" evidence="14">
    <location>
        <begin position="5"/>
        <end position="422"/>
    </location>
</feature>
<keyword evidence="8" id="KW-0418">Kinase</keyword>
<evidence type="ECO:0000256" key="6">
    <source>
        <dbReference type="ARBA" id="ARBA00022683"/>
    </source>
</evidence>
<evidence type="ECO:0000313" key="16">
    <source>
        <dbReference type="Proteomes" id="UP000095247"/>
    </source>
</evidence>
<evidence type="ECO:0000256" key="8">
    <source>
        <dbReference type="ARBA" id="ARBA00022777"/>
    </source>
</evidence>
<organism evidence="15 16">
    <name type="scientific">Brachyspira hampsonii</name>
    <dbReference type="NCBI Taxonomy" id="1287055"/>
    <lineage>
        <taxon>Bacteria</taxon>
        <taxon>Pseudomonadati</taxon>
        <taxon>Spirochaetota</taxon>
        <taxon>Spirochaetia</taxon>
        <taxon>Brachyspirales</taxon>
        <taxon>Brachyspiraceae</taxon>
        <taxon>Brachyspira</taxon>
    </lineage>
</organism>
<keyword evidence="4" id="KW-0762">Sugar transport</keyword>
<proteinExistence type="predicted"/>
<dbReference type="PROSITE" id="PS01035">
    <property type="entry name" value="PTS_EIIB_TYPE_1_CYS"/>
    <property type="match status" value="1"/>
</dbReference>
<keyword evidence="7 12" id="KW-0812">Transmembrane</keyword>
<feature type="domain" description="PTS EIIB type-1" evidence="13">
    <location>
        <begin position="433"/>
        <end position="511"/>
    </location>
</feature>
<protein>
    <submittedName>
        <fullName evidence="15">PTS maltose transporter subunit IICB</fullName>
    </submittedName>
</protein>
<feature type="active site" description="Phosphocysteine intermediate; for EIIB activity" evidence="11">
    <location>
        <position position="455"/>
    </location>
</feature>
<dbReference type="CDD" id="cd00212">
    <property type="entry name" value="PTS_IIB_glc"/>
    <property type="match status" value="1"/>
</dbReference>
<dbReference type="AlphaFoldDB" id="A0A1E5NFS6"/>
<evidence type="ECO:0000259" key="13">
    <source>
        <dbReference type="PROSITE" id="PS51098"/>
    </source>
</evidence>
<evidence type="ECO:0000256" key="5">
    <source>
        <dbReference type="ARBA" id="ARBA00022679"/>
    </source>
</evidence>
<keyword evidence="10 12" id="KW-0472">Membrane</keyword>
<dbReference type="FunFam" id="3.30.1360.60:FF:000001">
    <property type="entry name" value="PTS system glucose-specific IIBC component PtsG"/>
    <property type="match status" value="1"/>
</dbReference>
<dbReference type="GO" id="GO:0009401">
    <property type="term" value="P:phosphoenolpyruvate-dependent sugar phosphotransferase system"/>
    <property type="evidence" value="ECO:0007669"/>
    <property type="project" value="UniProtKB-KW"/>
</dbReference>
<comment type="subcellular location">
    <subcellularLocation>
        <location evidence="1">Cell membrane</location>
        <topology evidence="1">Multi-pass membrane protein</topology>
    </subcellularLocation>
</comment>
<keyword evidence="5" id="KW-0808">Transferase</keyword>
<dbReference type="GO" id="GO:0008982">
    <property type="term" value="F:protein-N(PI)-phosphohistidine-sugar phosphotransferase activity"/>
    <property type="evidence" value="ECO:0007669"/>
    <property type="project" value="InterPro"/>
</dbReference>
<comment type="caution">
    <text evidence="15">The sequence shown here is derived from an EMBL/GenBank/DDBJ whole genome shotgun (WGS) entry which is preliminary data.</text>
</comment>
<evidence type="ECO:0000259" key="14">
    <source>
        <dbReference type="PROSITE" id="PS51103"/>
    </source>
</evidence>
<feature type="transmembrane region" description="Helical" evidence="12">
    <location>
        <begin position="132"/>
        <end position="155"/>
    </location>
</feature>
<evidence type="ECO:0000256" key="9">
    <source>
        <dbReference type="ARBA" id="ARBA00022989"/>
    </source>
</evidence>
<keyword evidence="9 12" id="KW-1133">Transmembrane helix</keyword>
<dbReference type="GO" id="GO:0016301">
    <property type="term" value="F:kinase activity"/>
    <property type="evidence" value="ECO:0007669"/>
    <property type="project" value="UniProtKB-KW"/>
</dbReference>
<reference evidence="15 16" key="1">
    <citation type="submission" date="2016-08" db="EMBL/GenBank/DDBJ databases">
        <title>Characterization and recognition of Brachyspira hampsonii sp. nov., a novel intestinal spirochete that is pathogenic to pigs.</title>
        <authorList>
            <person name="Mirajkar N."/>
            <person name="La T."/>
            <person name="Phillips N."/>
            <person name="Hampson D."/>
            <person name="Gebhart C."/>
        </authorList>
    </citation>
    <scope>NUCLEOTIDE SEQUENCE [LARGE SCALE GENOMIC DNA]</scope>
    <source>
        <strain evidence="15 16">P280/1</strain>
    </source>
</reference>
<feature type="transmembrane region" description="Helical" evidence="12">
    <location>
        <begin position="92"/>
        <end position="112"/>
    </location>
</feature>
<dbReference type="InterPro" id="IPR050429">
    <property type="entry name" value="PTS_Glucose_EIICBA"/>
</dbReference>
<evidence type="ECO:0000256" key="3">
    <source>
        <dbReference type="ARBA" id="ARBA00022475"/>
    </source>
</evidence>
<dbReference type="EMBL" id="MDCO01000009">
    <property type="protein sequence ID" value="OEJ14991.1"/>
    <property type="molecule type" value="Genomic_DNA"/>
</dbReference>
<feature type="transmembrane region" description="Helical" evidence="12">
    <location>
        <begin position="54"/>
        <end position="80"/>
    </location>
</feature>
<dbReference type="PROSITE" id="PS51103">
    <property type="entry name" value="PTS_EIIC_TYPE_1"/>
    <property type="match status" value="1"/>
</dbReference>
<dbReference type="InterPro" id="IPR011301">
    <property type="entry name" value="PTS_Mal/Glc-sp_IIBC_component"/>
</dbReference>
<accession>A0A1E5NFS6</accession>
<dbReference type="GO" id="GO:0090563">
    <property type="term" value="F:protein-phosphocysteine-sugar phosphotransferase activity"/>
    <property type="evidence" value="ECO:0007669"/>
    <property type="project" value="TreeGrafter"/>
</dbReference>
<dbReference type="InterPro" id="IPR001996">
    <property type="entry name" value="PTS_IIB_1"/>
</dbReference>
<gene>
    <name evidence="15" type="ORF">BFL38_09180</name>
</gene>
<sequence>MNKKINFWEFFQGLGKTFMLPVSLLAACGIMLGVGSSFSSSVTAEILPFLKISIIKVFFEFMATIGSFAFSNLPAMFAIAIPLGLARDDKGVAAFSGYVGFVVSCLSVNFLLKATGTLASAEDMKNAGQAMVMGIQSIDIGVLGGILIGIIVAKIHNQFHEIKLPDALAFFGGARFVPIATLVIVGLISLLIPFIWPTFNKLIIGIGNLIGKAGIFGPFLFGTGEGLLRPFGLHHILVAMIRFTSAGGDAIVNGETVSGALTIFYKEFANGILDPNVTRFLSQGKMPSYLFGLPAVALAIYHTARPENRNKIKGLLTSGVIACVIGGITEPLEFIFLFISPILYIFHCIMVGLGFMTMGILKVAIGNTDGNLIDFIVFGILQGTRTNWYLVPVVGVVWFAIYYFVFKFAILKFDLKTPGREIINDGDSVKLGGYDEEKMLKAIGGKENIVSLDNCITRLRLVVKDMALINEEEIKATGAIAVVKLDNTNLQIIIGPQVHVVKNKLDKLIKS</sequence>
<evidence type="ECO:0000256" key="7">
    <source>
        <dbReference type="ARBA" id="ARBA00022692"/>
    </source>
</evidence>
<dbReference type="NCBIfam" id="TIGR00826">
    <property type="entry name" value="EIIB_glc"/>
    <property type="match status" value="1"/>
</dbReference>
<dbReference type="InterPro" id="IPR018113">
    <property type="entry name" value="PTrfase_EIIB_Cys"/>
</dbReference>
<dbReference type="PROSITE" id="PS51257">
    <property type="entry name" value="PROKAR_LIPOPROTEIN"/>
    <property type="match status" value="1"/>
</dbReference>
<dbReference type="PANTHER" id="PTHR30009">
    <property type="entry name" value="CYTOCHROME C-TYPE SYNTHESIS PROTEIN AND PTS TRANSMEMBRANE COMPONENT"/>
    <property type="match status" value="1"/>
</dbReference>
<dbReference type="InterPro" id="IPR003352">
    <property type="entry name" value="PTS_EIIC"/>
</dbReference>
<feature type="transmembrane region" description="Helical" evidence="12">
    <location>
        <begin position="387"/>
        <end position="406"/>
    </location>
</feature>
<dbReference type="Gene3D" id="3.30.1360.60">
    <property type="entry name" value="Glucose permease domain IIB"/>
    <property type="match status" value="1"/>
</dbReference>
<dbReference type="InterPro" id="IPR013013">
    <property type="entry name" value="PTS_EIIC_1"/>
</dbReference>
<keyword evidence="6" id="KW-0598">Phosphotransferase system</keyword>
<evidence type="ECO:0000256" key="1">
    <source>
        <dbReference type="ARBA" id="ARBA00004651"/>
    </source>
</evidence>
<dbReference type="PANTHER" id="PTHR30009:SF20">
    <property type="entry name" value="PTS SYSTEM GLUCOSE-SPECIFIC EIICB COMPONENT-RELATED"/>
    <property type="match status" value="1"/>
</dbReference>
<evidence type="ECO:0000256" key="11">
    <source>
        <dbReference type="PROSITE-ProRule" id="PRU00421"/>
    </source>
</evidence>
<keyword evidence="3" id="KW-1003">Cell membrane</keyword>